<feature type="compositionally biased region" description="Polar residues" evidence="1">
    <location>
        <begin position="135"/>
        <end position="145"/>
    </location>
</feature>
<gene>
    <name evidence="2" type="ORF">E4U42_002689</name>
</gene>
<dbReference type="PANTHER" id="PTHR43628:SF1">
    <property type="entry name" value="CHITIN SYNTHASE REGULATORY FACTOR 2-RELATED"/>
    <property type="match status" value="1"/>
</dbReference>
<dbReference type="Pfam" id="PF08238">
    <property type="entry name" value="Sel1"/>
    <property type="match status" value="3"/>
</dbReference>
<reference evidence="2" key="1">
    <citation type="journal article" date="2020" name="bioRxiv">
        <title>Whole genome comparisons of ergot fungi reveals the divergence and evolution of species within the genus Claviceps are the result of varying mechanisms driving genome evolution and host range expansion.</title>
        <authorList>
            <person name="Wyka S.A."/>
            <person name="Mondo S.J."/>
            <person name="Liu M."/>
            <person name="Dettman J."/>
            <person name="Nalam V."/>
            <person name="Broders K.D."/>
        </authorList>
    </citation>
    <scope>NUCLEOTIDE SEQUENCE</scope>
    <source>
        <strain evidence="2">CCC 489</strain>
    </source>
</reference>
<dbReference type="InterPro" id="IPR006597">
    <property type="entry name" value="Sel1-like"/>
</dbReference>
<proteinExistence type="predicted"/>
<feature type="compositionally biased region" description="Basic and acidic residues" evidence="1">
    <location>
        <begin position="1"/>
        <end position="12"/>
    </location>
</feature>
<feature type="compositionally biased region" description="Pro residues" evidence="1">
    <location>
        <begin position="197"/>
        <end position="223"/>
    </location>
</feature>
<dbReference type="InterPro" id="IPR011990">
    <property type="entry name" value="TPR-like_helical_dom_sf"/>
</dbReference>
<feature type="compositionally biased region" description="Low complexity" evidence="1">
    <location>
        <begin position="167"/>
        <end position="178"/>
    </location>
</feature>
<keyword evidence="3" id="KW-1185">Reference proteome</keyword>
<dbReference type="Gene3D" id="1.25.40.10">
    <property type="entry name" value="Tetratricopeptide repeat domain"/>
    <property type="match status" value="1"/>
</dbReference>
<dbReference type="GO" id="GO:0010972">
    <property type="term" value="P:negative regulation of G2/M transition of mitotic cell cycle"/>
    <property type="evidence" value="ECO:0007669"/>
    <property type="project" value="TreeGrafter"/>
</dbReference>
<dbReference type="Proteomes" id="UP000811619">
    <property type="component" value="Unassembled WGS sequence"/>
</dbReference>
<comment type="caution">
    <text evidence="2">The sequence shown here is derived from an EMBL/GenBank/DDBJ whole genome shotgun (WGS) entry which is preliminary data.</text>
</comment>
<evidence type="ECO:0000313" key="2">
    <source>
        <dbReference type="EMBL" id="KAG5927007.1"/>
    </source>
</evidence>
<name>A0A8K0J8E7_9HYPO</name>
<evidence type="ECO:0000256" key="1">
    <source>
        <dbReference type="SAM" id="MobiDB-lite"/>
    </source>
</evidence>
<protein>
    <submittedName>
        <fullName evidence="2">Uncharacterized protein</fullName>
    </submittedName>
</protein>
<sequence>MGLRDVFKKNKDQTAPVGAEMPEPEEALRKVDDAPVDSASPATEFQFIRTDTTSQERIQPPDDGGGNPSFLSPKPSVRSLRPSLDVFRSGRDRRSSVSSQTSHSPNSPKRTLSERLHLRRSPASSEHVPQDLPDITTSTDSADQSQWEKRATMLVGHDLARRTSTTAASPRAPRIPASMSDGVSQMSLSDERYRPNSPIPSPSPSPSPSLSPSPSPNPGPCPSPAAVSSKAIDEDIQEAIRLHEEGSLAQSTELFGRLADPEGANNPLSQVLYGLALRHGWGCEPDLANAVKYLTAAASNSAAVEQLALQAGMTKGGAAKGELVMAIYELANCFRHGWGIEKDAFAARQYYETAANLGDTDAMNDAAWCFEHGFGGKKDKFTAARYYRLAERAGHKTMGNSWIWKDKYDPEQQRTRKKK</sequence>
<dbReference type="EMBL" id="SRPY01000218">
    <property type="protein sequence ID" value="KAG5927007.1"/>
    <property type="molecule type" value="Genomic_DNA"/>
</dbReference>
<dbReference type="InterPro" id="IPR052945">
    <property type="entry name" value="Mitotic_Regulator"/>
</dbReference>
<feature type="compositionally biased region" description="Low complexity" evidence="1">
    <location>
        <begin position="96"/>
        <end position="107"/>
    </location>
</feature>
<dbReference type="GO" id="GO:0032153">
    <property type="term" value="C:cell division site"/>
    <property type="evidence" value="ECO:0007669"/>
    <property type="project" value="TreeGrafter"/>
</dbReference>
<accession>A0A8K0J8E7</accession>
<dbReference type="OrthoDB" id="2148946at2759"/>
<dbReference type="AlphaFoldDB" id="A0A8K0J8E7"/>
<dbReference type="PANTHER" id="PTHR43628">
    <property type="entry name" value="ACTIVATOR OF C KINASE PROTEIN 1-RELATED"/>
    <property type="match status" value="1"/>
</dbReference>
<feature type="region of interest" description="Disordered" evidence="1">
    <location>
        <begin position="1"/>
        <end position="230"/>
    </location>
</feature>
<dbReference type="SMART" id="SM00671">
    <property type="entry name" value="SEL1"/>
    <property type="match status" value="3"/>
</dbReference>
<evidence type="ECO:0000313" key="3">
    <source>
        <dbReference type="Proteomes" id="UP000811619"/>
    </source>
</evidence>
<organism evidence="2 3">
    <name type="scientific">Claviceps africana</name>
    <dbReference type="NCBI Taxonomy" id="83212"/>
    <lineage>
        <taxon>Eukaryota</taxon>
        <taxon>Fungi</taxon>
        <taxon>Dikarya</taxon>
        <taxon>Ascomycota</taxon>
        <taxon>Pezizomycotina</taxon>
        <taxon>Sordariomycetes</taxon>
        <taxon>Hypocreomycetidae</taxon>
        <taxon>Hypocreales</taxon>
        <taxon>Clavicipitaceae</taxon>
        <taxon>Claviceps</taxon>
    </lineage>
</organism>
<dbReference type="SUPFAM" id="SSF81901">
    <property type="entry name" value="HCP-like"/>
    <property type="match status" value="1"/>
</dbReference>